<evidence type="ECO:0000313" key="2">
    <source>
        <dbReference type="Proteomes" id="UP000004810"/>
    </source>
</evidence>
<evidence type="ECO:0000313" key="1">
    <source>
        <dbReference type="EMBL" id="EJW72278.1"/>
    </source>
</evidence>
<name>J9DRK6_WUCBA</name>
<proteinExistence type="predicted"/>
<protein>
    <submittedName>
        <fullName evidence="1">Uncharacterized protein</fullName>
    </submittedName>
</protein>
<organism evidence="1 2">
    <name type="scientific">Wuchereria bancrofti</name>
    <dbReference type="NCBI Taxonomy" id="6293"/>
    <lineage>
        <taxon>Eukaryota</taxon>
        <taxon>Metazoa</taxon>
        <taxon>Ecdysozoa</taxon>
        <taxon>Nematoda</taxon>
        <taxon>Chromadorea</taxon>
        <taxon>Rhabditida</taxon>
        <taxon>Spirurina</taxon>
        <taxon>Spiruromorpha</taxon>
        <taxon>Filarioidea</taxon>
        <taxon>Onchocercidae</taxon>
        <taxon>Wuchereria</taxon>
    </lineage>
</organism>
<accession>J9DRK6</accession>
<reference evidence="2" key="1">
    <citation type="submission" date="2012-08" db="EMBL/GenBank/DDBJ databases">
        <title>The Genome Sequence of Wuchereria bancrofti.</title>
        <authorList>
            <person name="Nutman T.B."/>
            <person name="Fink D.L."/>
            <person name="Russ C."/>
            <person name="Young S."/>
            <person name="Zeng Q."/>
            <person name="Koehrsen M."/>
            <person name="Alvarado L."/>
            <person name="Berlin A."/>
            <person name="Chapman S.B."/>
            <person name="Chen Z."/>
            <person name="Freedman E."/>
            <person name="Gellesch M."/>
            <person name="Goldberg J."/>
            <person name="Griggs A."/>
            <person name="Gujja S."/>
            <person name="Heilman E.R."/>
            <person name="Heiman D."/>
            <person name="Hepburn T."/>
            <person name="Howarth C."/>
            <person name="Jen D."/>
            <person name="Larson L."/>
            <person name="Lewis B."/>
            <person name="Mehta T."/>
            <person name="Park D."/>
            <person name="Pearson M."/>
            <person name="Roberts A."/>
            <person name="Saif S."/>
            <person name="Shea T."/>
            <person name="Shenoy N."/>
            <person name="Sisk P."/>
            <person name="Stolte C."/>
            <person name="Sykes S."/>
            <person name="Walk T."/>
            <person name="White J."/>
            <person name="Yandava C."/>
            <person name="Haas B."/>
            <person name="Henn M.R."/>
            <person name="Nusbaum C."/>
            <person name="Birren B."/>
        </authorList>
    </citation>
    <scope>NUCLEOTIDE SEQUENCE [LARGE SCALE GENOMIC DNA]</scope>
    <source>
        <strain evidence="2">NA</strain>
    </source>
</reference>
<feature type="non-terminal residue" evidence="1">
    <location>
        <position position="151"/>
    </location>
</feature>
<gene>
    <name evidence="1" type="ORF">WUBG_16811</name>
</gene>
<dbReference type="AlphaFoldDB" id="J9DRK6"/>
<comment type="caution">
    <text evidence="1">The sequence shown here is derived from an EMBL/GenBank/DDBJ whole genome shotgun (WGS) entry which is preliminary data.</text>
</comment>
<dbReference type="EMBL" id="ADBV01016524">
    <property type="protein sequence ID" value="EJW72278.1"/>
    <property type="molecule type" value="Genomic_DNA"/>
</dbReference>
<dbReference type="Proteomes" id="UP000004810">
    <property type="component" value="Unassembled WGS sequence"/>
</dbReference>
<sequence>MSFQPKKPKNGILVDRCDRWTAKILEDFPVIQTNDIFPHSILPTLQNSESGGEMMRDTSSKQRATVHPYLLPVMRSHSECETTQIPRDMHDVVPKSLGLETTFKASNFPTSPVCDRRVSNYERILPKEDLENVHRLLQTPTPRRRRTAGIH</sequence>